<dbReference type="EMBL" id="WNTK01002474">
    <property type="protein sequence ID" value="KAG9465992.1"/>
    <property type="molecule type" value="Genomic_DNA"/>
</dbReference>
<dbReference type="OrthoDB" id="6257037at2759"/>
<keyword evidence="7 12" id="KW-0539">Nucleus</keyword>
<dbReference type="InterPro" id="IPR003822">
    <property type="entry name" value="PAH"/>
</dbReference>
<evidence type="ECO:0000256" key="1">
    <source>
        <dbReference type="ARBA" id="ARBA00004123"/>
    </source>
</evidence>
<dbReference type="PROSITE" id="PS51477">
    <property type="entry name" value="PAH"/>
    <property type="match status" value="1"/>
</dbReference>
<dbReference type="CDD" id="cd12202">
    <property type="entry name" value="CASP8AP2"/>
    <property type="match status" value="1"/>
</dbReference>
<evidence type="ECO:0000256" key="3">
    <source>
        <dbReference type="ARBA" id="ARBA00022553"/>
    </source>
</evidence>
<evidence type="ECO:0000256" key="4">
    <source>
        <dbReference type="ARBA" id="ARBA00022737"/>
    </source>
</evidence>
<dbReference type="GO" id="GO:0006355">
    <property type="term" value="P:regulation of DNA-templated transcription"/>
    <property type="evidence" value="ECO:0007669"/>
    <property type="project" value="InterPro"/>
</dbReference>
<dbReference type="InterPro" id="IPR036600">
    <property type="entry name" value="PAH_sf"/>
</dbReference>
<evidence type="ECO:0000256" key="9">
    <source>
        <dbReference type="ARBA" id="ARBA00064584"/>
    </source>
</evidence>
<comment type="subunit">
    <text evidence="9">Found in a complex with YY1, SIN3A and HDAC1.</text>
</comment>
<evidence type="ECO:0000313" key="15">
    <source>
        <dbReference type="EMBL" id="KAG9465992.1"/>
    </source>
</evidence>
<protein>
    <recommendedName>
        <fullName evidence="10">GON-4-like protein</fullName>
    </recommendedName>
    <alternativeName>
        <fullName evidence="11">GON-4 homolog</fullName>
    </alternativeName>
</protein>
<dbReference type="Gene3D" id="1.20.1160.11">
    <property type="entry name" value="Paired amphipathic helix"/>
    <property type="match status" value="1"/>
</dbReference>
<feature type="compositionally biased region" description="Low complexity" evidence="13">
    <location>
        <begin position="862"/>
        <end position="872"/>
    </location>
</feature>
<dbReference type="InterPro" id="IPR009057">
    <property type="entry name" value="Homeodomain-like_sf"/>
</dbReference>
<dbReference type="Proteomes" id="UP000770717">
    <property type="component" value="Unassembled WGS sequence"/>
</dbReference>
<evidence type="ECO:0000256" key="12">
    <source>
        <dbReference type="PROSITE-ProRule" id="PRU00810"/>
    </source>
</evidence>
<feature type="region of interest" description="Disordered" evidence="13">
    <location>
        <begin position="1208"/>
        <end position="1241"/>
    </location>
</feature>
<organism evidence="15 16">
    <name type="scientific">Eleutherodactylus coqui</name>
    <name type="common">Puerto Rican coqui</name>
    <dbReference type="NCBI Taxonomy" id="57060"/>
    <lineage>
        <taxon>Eukaryota</taxon>
        <taxon>Metazoa</taxon>
        <taxon>Chordata</taxon>
        <taxon>Craniata</taxon>
        <taxon>Vertebrata</taxon>
        <taxon>Euteleostomi</taxon>
        <taxon>Amphibia</taxon>
        <taxon>Batrachia</taxon>
        <taxon>Anura</taxon>
        <taxon>Neobatrachia</taxon>
        <taxon>Hyloidea</taxon>
        <taxon>Eleutherodactylidae</taxon>
        <taxon>Eleutherodactylinae</taxon>
        <taxon>Eleutherodactylus</taxon>
        <taxon>Eleutherodactylus</taxon>
    </lineage>
</organism>
<feature type="region of interest" description="Disordered" evidence="13">
    <location>
        <begin position="693"/>
        <end position="976"/>
    </location>
</feature>
<accession>A0A8J6B8I9</accession>
<feature type="compositionally biased region" description="Low complexity" evidence="13">
    <location>
        <begin position="1312"/>
        <end position="1323"/>
    </location>
</feature>
<feature type="compositionally biased region" description="Acidic residues" evidence="13">
    <location>
        <begin position="727"/>
        <end position="737"/>
    </location>
</feature>
<feature type="compositionally biased region" description="Acidic residues" evidence="13">
    <location>
        <begin position="840"/>
        <end position="861"/>
    </location>
</feature>
<feature type="compositionally biased region" description="Acidic residues" evidence="13">
    <location>
        <begin position="891"/>
        <end position="911"/>
    </location>
</feature>
<comment type="subcellular location">
    <subcellularLocation>
        <location evidence="1 12">Nucleus</location>
    </subcellularLocation>
</comment>
<feature type="compositionally biased region" description="Basic and acidic residues" evidence="13">
    <location>
        <begin position="1231"/>
        <end position="1241"/>
    </location>
</feature>
<dbReference type="FunFam" id="1.20.1160.11:FF:000006">
    <property type="entry name" value="GON-4-like protein isoform X1"/>
    <property type="match status" value="1"/>
</dbReference>
<dbReference type="InterPro" id="IPR049257">
    <property type="entry name" value="Gon4l/CASP8AP2_myb-like"/>
</dbReference>
<keyword evidence="2" id="KW-0678">Repressor</keyword>
<feature type="region of interest" description="Disordered" evidence="13">
    <location>
        <begin position="1484"/>
        <end position="1506"/>
    </location>
</feature>
<dbReference type="PANTHER" id="PTHR16088:SF3">
    <property type="entry name" value="GON-4-LIKE PROTEIN"/>
    <property type="match status" value="1"/>
</dbReference>
<comment type="function">
    <text evidence="8">Has transcriptional repressor activity, probably as part of a complex with YY1, SIN3A and HDAC1. Required for B cell lymphopoiesis.</text>
</comment>
<dbReference type="SUPFAM" id="SSF46689">
    <property type="entry name" value="Homeodomain-like"/>
    <property type="match status" value="1"/>
</dbReference>
<dbReference type="PANTHER" id="PTHR16088">
    <property type="entry name" value="YY1 ASSOCIATED PROTEIN-RELATED"/>
    <property type="match status" value="1"/>
</dbReference>
<evidence type="ECO:0000256" key="5">
    <source>
        <dbReference type="ARBA" id="ARBA00023015"/>
    </source>
</evidence>
<dbReference type="InterPro" id="IPR052435">
    <property type="entry name" value="YY1-Transcr_Regul"/>
</dbReference>
<dbReference type="Pfam" id="PF02671">
    <property type="entry name" value="PAH"/>
    <property type="match status" value="1"/>
</dbReference>
<dbReference type="FunFam" id="1.10.10.60:FF:000191">
    <property type="entry name" value="GON-4-like protein isoform X1"/>
    <property type="match status" value="1"/>
</dbReference>
<evidence type="ECO:0000256" key="11">
    <source>
        <dbReference type="ARBA" id="ARBA00078967"/>
    </source>
</evidence>
<keyword evidence="6" id="KW-0804">Transcription</keyword>
<evidence type="ECO:0000256" key="8">
    <source>
        <dbReference type="ARBA" id="ARBA00058628"/>
    </source>
</evidence>
<feature type="compositionally biased region" description="Low complexity" evidence="13">
    <location>
        <begin position="697"/>
        <end position="708"/>
    </location>
</feature>
<proteinExistence type="predicted"/>
<gene>
    <name evidence="15" type="ORF">GDO78_017379</name>
</gene>
<feature type="compositionally biased region" description="Basic and acidic residues" evidence="13">
    <location>
        <begin position="780"/>
        <end position="792"/>
    </location>
</feature>
<feature type="compositionally biased region" description="Polar residues" evidence="13">
    <location>
        <begin position="759"/>
        <end position="779"/>
    </location>
</feature>
<dbReference type="Gene3D" id="1.10.10.60">
    <property type="entry name" value="Homeodomain-like"/>
    <property type="match status" value="1"/>
</dbReference>
<evidence type="ECO:0000259" key="14">
    <source>
        <dbReference type="PROSITE" id="PS50090"/>
    </source>
</evidence>
<reference evidence="15" key="1">
    <citation type="thesis" date="2020" institute="ProQuest LLC" country="789 East Eisenhower Parkway, Ann Arbor, MI, USA">
        <title>Comparative Genomics and Chromosome Evolution.</title>
        <authorList>
            <person name="Mudd A.B."/>
        </authorList>
    </citation>
    <scope>NUCLEOTIDE SEQUENCE</scope>
    <source>
        <strain evidence="15">HN-11 Male</strain>
        <tissue evidence="15">Kidney and liver</tissue>
    </source>
</reference>
<feature type="compositionally biased region" description="Polar residues" evidence="13">
    <location>
        <begin position="1284"/>
        <end position="1293"/>
    </location>
</feature>
<dbReference type="InterPro" id="IPR001005">
    <property type="entry name" value="SANT/Myb"/>
</dbReference>
<dbReference type="Pfam" id="PF21227">
    <property type="entry name" value="Myb_DNA-binding_7"/>
    <property type="match status" value="1"/>
</dbReference>
<dbReference type="PROSITE" id="PS50090">
    <property type="entry name" value="MYB_LIKE"/>
    <property type="match status" value="1"/>
</dbReference>
<keyword evidence="3" id="KW-0597">Phosphoprotein</keyword>
<dbReference type="SUPFAM" id="SSF47762">
    <property type="entry name" value="PAH2 domain"/>
    <property type="match status" value="2"/>
</dbReference>
<feature type="region of interest" description="Disordered" evidence="13">
    <location>
        <begin position="156"/>
        <end position="175"/>
    </location>
</feature>
<keyword evidence="5" id="KW-0805">Transcription regulation</keyword>
<evidence type="ECO:0000256" key="10">
    <source>
        <dbReference type="ARBA" id="ARBA00072086"/>
    </source>
</evidence>
<evidence type="ECO:0000256" key="2">
    <source>
        <dbReference type="ARBA" id="ARBA00022491"/>
    </source>
</evidence>
<keyword evidence="4" id="KW-0677">Repeat</keyword>
<dbReference type="GO" id="GO:0003712">
    <property type="term" value="F:transcription coregulator activity"/>
    <property type="evidence" value="ECO:0007669"/>
    <property type="project" value="TreeGrafter"/>
</dbReference>
<feature type="domain" description="Myb-like" evidence="14">
    <location>
        <begin position="1434"/>
        <end position="1479"/>
    </location>
</feature>
<sequence length="1506" mass="168286">MGPPPPPRVRDIQDRAFMEKLHAVEEELDSHPVAMDSFQSLHESLIAFRTRSKRPLKNVPIGKLEAELRAPDITPDMYEGNTADDDDWKNWLCSLMQDDVGNDDDDDDDPEYNILEDWDEPDTEDLRNDRAVRITKKEVNELMEELFETFQDEMGISHPEDEGADDEDSNVEPLPNFNTPQAIRLEEPLLTEQHRTVRAQLEYLRLRKSLLMKTEEEKYPAREMQPATYQSVPKLPPVMGLDAAQRRRLQQQMQQHVQLLTQLHILSFRNPKLHAEADTAHMYLAELSTFAESSALTHRLVNPNFLSMFQTCNLKEALQLIPMVKSIDVEDIEPPKPAKKNANDILNLPKHTAWILATRSVFMYPELLPVCAMKPRGPQDRVFFTKAEDNLLALGLKHFEGIEYSKQLISKYLVTAKSAQQLTVRIKNLTMKKALDNIIKFYKKTKMLPVLSRCCEDVLPQDSRPPVEREKRRLPFWIKASLSSIEAEMKKSGDSTYPLIPPPGVSLTLKPLPKRFYRKLWRQRRTALKPLLIWPNPVPKQVTKPPTPPNIPIRIVGQVPPLIHPATAMQGIVNMQPLSVPLGRKAHTTPCVSAFSHKISAAPQPQVVPLAAAQRARKSLVCVLPKRLAEAKTLEGRAAPILQPAPIVLAVPHGALKLVTLGTACGVLQPLSAGSAAPVTAVLNSPHVPMSQKAIAPPCTQPSCPSSQKSEDDEWECVSITIKVEEEGSSAEAEEMPLEGRGQSSDGIDYVTPCKEEPNLTTQSAPSVPHQSLAASSPDSKAEDSGEVKEVNETQSAEGAGDSPKNTSIDGDMEINSPAGPQRDASSPVDGQDLGNDKDVPEEEEDEDFDDLTQDEDEMSSEESVLSVPELQETMEKLTWLASERRLSQEGDSEDNSQEDNTEPEEEEEEGVGGLSQKPEVMTDEAGDEKLLSSHHHAPSPAPVEASMAPTAERRRGGNKGQSSYRARAKRGRTRASKDASKLLLLYDEKILTKDPLREQKDMAFAQSYLNRVREALHSTPSIYQQFLNLIYEFETMGDGKTAVHLYERLRLLLHDWPQLLKDFAAFLLPEQALECGLFEEQQAFDKSRRFLRQLEICFQENPAQHQKIIKLLQSCAECPLQEIGKVCSPSPPALLLPGTMLMPEFVLLQLKTQMWQLLKGHTHLQEEFSLFFDQLRPPTSRMEDFEVMNWTEDKEYTFDGFEEVAIPEVEEEEEQNKVAAPPRSKRRKDASHGPDKDADWPDGGKECLCSCHEVATEQRMKRCKRRMCAPCTNKGCDSRFQRSTDVGTSTMKDTGDRLQFPKSASSDDRPGAAARGPSSSRAVLALESSMSGQRAAKVRHQVRTASSRGGRRPHSVKSVVVEKVQCCHGPSKADAPGTRSPPCSLPITSPTLCLSLTPEDPSILQAAAREEHTLTMCAKNIKVSSSGEKVVVWTREADRVLLTMCQERGAHDDTFRAISAQLENKSPSEVSQRFRELISLFQTGSVTSSDDEEEGTDIMSEEEED</sequence>
<name>A0A8J6B8I9_ELECQ</name>
<dbReference type="GO" id="GO:0005634">
    <property type="term" value="C:nucleus"/>
    <property type="evidence" value="ECO:0007669"/>
    <property type="project" value="UniProtKB-SubCell"/>
</dbReference>
<evidence type="ECO:0000256" key="6">
    <source>
        <dbReference type="ARBA" id="ARBA00023163"/>
    </source>
</evidence>
<comment type="caution">
    <text evidence="15">The sequence shown here is derived from an EMBL/GenBank/DDBJ whole genome shotgun (WGS) entry which is preliminary data.</text>
</comment>
<keyword evidence="16" id="KW-1185">Reference proteome</keyword>
<feature type="compositionally biased region" description="Acidic residues" evidence="13">
    <location>
        <begin position="1490"/>
        <end position="1506"/>
    </location>
</feature>
<evidence type="ECO:0000313" key="16">
    <source>
        <dbReference type="Proteomes" id="UP000770717"/>
    </source>
</evidence>
<evidence type="ECO:0000256" key="13">
    <source>
        <dbReference type="SAM" id="MobiDB-lite"/>
    </source>
</evidence>
<feature type="region of interest" description="Disordered" evidence="13">
    <location>
        <begin position="1280"/>
        <end position="1356"/>
    </location>
</feature>
<evidence type="ECO:0000256" key="7">
    <source>
        <dbReference type="ARBA" id="ARBA00023242"/>
    </source>
</evidence>